<evidence type="ECO:0000313" key="1">
    <source>
        <dbReference type="EMBL" id="CAH2046650.1"/>
    </source>
</evidence>
<proteinExistence type="predicted"/>
<evidence type="ECO:0000313" key="2">
    <source>
        <dbReference type="Proteomes" id="UP000836841"/>
    </source>
</evidence>
<keyword evidence="2" id="KW-1185">Reference proteome</keyword>
<dbReference type="EMBL" id="OU466858">
    <property type="protein sequence ID" value="CAH2046650.1"/>
    <property type="molecule type" value="Genomic_DNA"/>
</dbReference>
<sequence length="62" mass="7185">MTESSGLVSSRRDREVREEVEREKMAVEEDLIGRRQVDGEWIGLCIRRRRFGGVSESRADGF</sequence>
<protein>
    <submittedName>
        <fullName evidence="1">Uncharacterized protein</fullName>
    </submittedName>
</protein>
<name>A0AAU9RNA5_THLAR</name>
<organism evidence="1 2">
    <name type="scientific">Thlaspi arvense</name>
    <name type="common">Field penny-cress</name>
    <dbReference type="NCBI Taxonomy" id="13288"/>
    <lineage>
        <taxon>Eukaryota</taxon>
        <taxon>Viridiplantae</taxon>
        <taxon>Streptophyta</taxon>
        <taxon>Embryophyta</taxon>
        <taxon>Tracheophyta</taxon>
        <taxon>Spermatophyta</taxon>
        <taxon>Magnoliopsida</taxon>
        <taxon>eudicotyledons</taxon>
        <taxon>Gunneridae</taxon>
        <taxon>Pentapetalae</taxon>
        <taxon>rosids</taxon>
        <taxon>malvids</taxon>
        <taxon>Brassicales</taxon>
        <taxon>Brassicaceae</taxon>
        <taxon>Thlaspideae</taxon>
        <taxon>Thlaspi</taxon>
    </lineage>
</organism>
<dbReference type="AlphaFoldDB" id="A0AAU9RNA5"/>
<reference evidence="1 2" key="1">
    <citation type="submission" date="2022-03" db="EMBL/GenBank/DDBJ databases">
        <authorList>
            <person name="Nunn A."/>
            <person name="Chopra R."/>
            <person name="Nunn A."/>
            <person name="Contreras Garrido A."/>
        </authorList>
    </citation>
    <scope>NUCLEOTIDE SEQUENCE [LARGE SCALE GENOMIC DNA]</scope>
</reference>
<gene>
    <name evidence="1" type="ORF">TAV2_LOCUS6417</name>
</gene>
<dbReference type="Proteomes" id="UP000836841">
    <property type="component" value="Chromosome 2"/>
</dbReference>
<accession>A0AAU9RNA5</accession>